<gene>
    <name evidence="2" type="ORF">NAES01612_LOCUS6547</name>
</gene>
<reference evidence="2" key="1">
    <citation type="submission" date="2021-01" db="EMBL/GenBank/DDBJ databases">
        <authorList>
            <person name="Corre E."/>
            <person name="Pelletier E."/>
            <person name="Niang G."/>
            <person name="Scheremetjew M."/>
            <person name="Finn R."/>
            <person name="Kale V."/>
            <person name="Holt S."/>
            <person name="Cochrane G."/>
            <person name="Meng A."/>
            <person name="Brown T."/>
            <person name="Cohen L."/>
        </authorList>
    </citation>
    <scope>NUCLEOTIDE SEQUENCE</scope>
    <source>
        <strain evidence="2">SoJaBio B1-5/56/2</strain>
    </source>
</reference>
<evidence type="ECO:0000259" key="1">
    <source>
        <dbReference type="PROSITE" id="PS50280"/>
    </source>
</evidence>
<dbReference type="Pfam" id="PF00856">
    <property type="entry name" value="SET"/>
    <property type="match status" value="1"/>
</dbReference>
<dbReference type="EMBL" id="HBKR01009835">
    <property type="protein sequence ID" value="CAE2294254.1"/>
    <property type="molecule type" value="Transcribed_RNA"/>
</dbReference>
<dbReference type="SMART" id="SM00317">
    <property type="entry name" value="SET"/>
    <property type="match status" value="1"/>
</dbReference>
<dbReference type="PROSITE" id="PS50280">
    <property type="entry name" value="SET"/>
    <property type="match status" value="1"/>
</dbReference>
<dbReference type="InterPro" id="IPR046341">
    <property type="entry name" value="SET_dom_sf"/>
</dbReference>
<dbReference type="Gene3D" id="2.170.270.10">
    <property type="entry name" value="SET domain"/>
    <property type="match status" value="1"/>
</dbReference>
<proteinExistence type="predicted"/>
<organism evidence="2">
    <name type="scientific">Paramoeba aestuarina</name>
    <dbReference type="NCBI Taxonomy" id="180227"/>
    <lineage>
        <taxon>Eukaryota</taxon>
        <taxon>Amoebozoa</taxon>
        <taxon>Discosea</taxon>
        <taxon>Flabellinia</taxon>
        <taxon>Dactylopodida</taxon>
        <taxon>Paramoebidae</taxon>
        <taxon>Paramoeba</taxon>
    </lineage>
</organism>
<dbReference type="AlphaFoldDB" id="A0A7S4KGG1"/>
<dbReference type="InterPro" id="IPR001214">
    <property type="entry name" value="SET_dom"/>
</dbReference>
<dbReference type="SUPFAM" id="SSF82199">
    <property type="entry name" value="SET domain"/>
    <property type="match status" value="1"/>
</dbReference>
<sequence>MLSFFLSFRDAMALIGVKDFGEKGRGVVALKNFSRGDLVEEAHCIYFPKNEVELANRTTLREYTFVAGEGLLLALNYGSLFNHSNSPNIDYRVDQKERKVRFFAAKEILEGDELNIFYGHNLWFKEPDTSEKEKEEYVESSLFGQTFDDEEKN</sequence>
<name>A0A7S4KGG1_9EUKA</name>
<evidence type="ECO:0000313" key="2">
    <source>
        <dbReference type="EMBL" id="CAE2294254.1"/>
    </source>
</evidence>
<feature type="domain" description="SET" evidence="1">
    <location>
        <begin position="13"/>
        <end position="119"/>
    </location>
</feature>
<protein>
    <recommendedName>
        <fullName evidence="1">SET domain-containing protein</fullName>
    </recommendedName>
</protein>
<accession>A0A7S4KGG1</accession>